<dbReference type="InterPro" id="IPR045257">
    <property type="entry name" value="E2/Pdx1"/>
</dbReference>
<dbReference type="CDD" id="cd06849">
    <property type="entry name" value="lipoyl_domain"/>
    <property type="match status" value="2"/>
</dbReference>
<dbReference type="EMBL" id="JALLAZ020001751">
    <property type="protein sequence ID" value="KAL3765454.1"/>
    <property type="molecule type" value="Genomic_DNA"/>
</dbReference>
<evidence type="ECO:0000313" key="6">
    <source>
        <dbReference type="Proteomes" id="UP001530315"/>
    </source>
</evidence>
<dbReference type="InterPro" id="IPR003016">
    <property type="entry name" value="2-oxoA_DH_lipoyl-BS"/>
</dbReference>
<dbReference type="FunFam" id="2.40.50.100:FF:000010">
    <property type="entry name" value="Acetyltransferase component of pyruvate dehydrogenase complex"/>
    <property type="match status" value="2"/>
</dbReference>
<evidence type="ECO:0000259" key="4">
    <source>
        <dbReference type="PROSITE" id="PS50968"/>
    </source>
</evidence>
<evidence type="ECO:0000256" key="3">
    <source>
        <dbReference type="SAM" id="MobiDB-lite"/>
    </source>
</evidence>
<feature type="compositionally biased region" description="Low complexity" evidence="3">
    <location>
        <begin position="70"/>
        <end position="79"/>
    </location>
</feature>
<dbReference type="Proteomes" id="UP001530315">
    <property type="component" value="Unassembled WGS sequence"/>
</dbReference>
<feature type="domain" description="Lipoyl-binding" evidence="4">
    <location>
        <begin position="95"/>
        <end position="172"/>
    </location>
</feature>
<dbReference type="PANTHER" id="PTHR23151">
    <property type="entry name" value="DIHYDROLIPOAMIDE ACETYL/SUCCINYL-TRANSFERASE-RELATED"/>
    <property type="match status" value="1"/>
</dbReference>
<organism evidence="5 6">
    <name type="scientific">Stephanodiscus triporus</name>
    <dbReference type="NCBI Taxonomy" id="2934178"/>
    <lineage>
        <taxon>Eukaryota</taxon>
        <taxon>Sar</taxon>
        <taxon>Stramenopiles</taxon>
        <taxon>Ochrophyta</taxon>
        <taxon>Bacillariophyta</taxon>
        <taxon>Coscinodiscophyceae</taxon>
        <taxon>Thalassiosirophycidae</taxon>
        <taxon>Stephanodiscales</taxon>
        <taxon>Stephanodiscaceae</taxon>
        <taxon>Stephanodiscus</taxon>
    </lineage>
</organism>
<dbReference type="Pfam" id="PF00364">
    <property type="entry name" value="Biotin_lipoyl"/>
    <property type="match status" value="2"/>
</dbReference>
<dbReference type="InterPro" id="IPR011053">
    <property type="entry name" value="Single_hybrid_motif"/>
</dbReference>
<sequence>MSTSSAARGTLIATVRRQISASAWSQCPRPTTQSSTRCLASLARPPPSHDFDRDDRRQLVSPSPRRRPTSRTMTGRTSSPRFVRRFASAGDLPYHIVVGMPALSPTMESGTISKWNVAEGDSFSAGDSLAVIETDKASMDFEAQDDGVVAKLLVVEGGGEVKCGSPIMVTVEDAGDVGAFADFVVAAVGGGSPPVAATTPPPPPVAAAAVAAPAAADLPYHIVVGMPALSPTMESGTISKWNVAEGDAFSAGDSLAVIETDKASMDFEAQDDGVVARLLVSAGTENVSVGAAIMVTVEDAGDVGAFANFAAGTAPSSAVAATTPAAAVAPPAPPAAPAMAVAAAAAPTTTVAAAVAPPTAAAPVTAPAATSPGVVSSGGSEWGKLAARGSPLAKMMAVKQREYVKKYGSTGHVPVV</sequence>
<evidence type="ECO:0000256" key="1">
    <source>
        <dbReference type="ARBA" id="ARBA00022823"/>
    </source>
</evidence>
<feature type="compositionally biased region" description="Polar residues" evidence="3">
    <location>
        <begin position="22"/>
        <end position="38"/>
    </location>
</feature>
<feature type="compositionally biased region" description="Basic and acidic residues" evidence="3">
    <location>
        <begin position="47"/>
        <end position="58"/>
    </location>
</feature>
<keyword evidence="1" id="KW-0450">Lipoyl</keyword>
<protein>
    <recommendedName>
        <fullName evidence="4">Lipoyl-binding domain-containing protein</fullName>
    </recommendedName>
</protein>
<comment type="caution">
    <text evidence="5">The sequence shown here is derived from an EMBL/GenBank/DDBJ whole genome shotgun (WGS) entry which is preliminary data.</text>
</comment>
<dbReference type="AlphaFoldDB" id="A0ABD3MN67"/>
<dbReference type="PANTHER" id="PTHR23151:SF90">
    <property type="entry name" value="DIHYDROLIPOYLLYSINE-RESIDUE ACETYLTRANSFERASE COMPONENT OF PYRUVATE DEHYDROGENASE COMPLEX, MITOCHONDRIAL-RELATED"/>
    <property type="match status" value="1"/>
</dbReference>
<dbReference type="PROSITE" id="PS50968">
    <property type="entry name" value="BIOTINYL_LIPOYL"/>
    <property type="match status" value="2"/>
</dbReference>
<dbReference type="Gene3D" id="2.40.50.100">
    <property type="match status" value="2"/>
</dbReference>
<dbReference type="SUPFAM" id="SSF51230">
    <property type="entry name" value="Single hybrid motif"/>
    <property type="match status" value="2"/>
</dbReference>
<keyword evidence="2" id="KW-0809">Transit peptide</keyword>
<evidence type="ECO:0000313" key="5">
    <source>
        <dbReference type="EMBL" id="KAL3765454.1"/>
    </source>
</evidence>
<feature type="region of interest" description="Disordered" evidence="3">
    <location>
        <begin position="22"/>
        <end position="79"/>
    </location>
</feature>
<feature type="domain" description="Lipoyl-binding" evidence="4">
    <location>
        <begin position="221"/>
        <end position="298"/>
    </location>
</feature>
<name>A0ABD3MN67_9STRA</name>
<dbReference type="InterPro" id="IPR000089">
    <property type="entry name" value="Biotin_lipoyl"/>
</dbReference>
<gene>
    <name evidence="5" type="ORF">ACHAW5_008567</name>
</gene>
<keyword evidence="6" id="KW-1185">Reference proteome</keyword>
<dbReference type="PROSITE" id="PS00189">
    <property type="entry name" value="LIPOYL"/>
    <property type="match status" value="2"/>
</dbReference>
<evidence type="ECO:0000256" key="2">
    <source>
        <dbReference type="ARBA" id="ARBA00022946"/>
    </source>
</evidence>
<reference evidence="5 6" key="1">
    <citation type="submission" date="2024-10" db="EMBL/GenBank/DDBJ databases">
        <title>Updated reference genomes for cyclostephanoid diatoms.</title>
        <authorList>
            <person name="Roberts W.R."/>
            <person name="Alverson A.J."/>
        </authorList>
    </citation>
    <scope>NUCLEOTIDE SEQUENCE [LARGE SCALE GENOMIC DNA]</scope>
    <source>
        <strain evidence="5 6">AJA276-08</strain>
    </source>
</reference>
<accession>A0ABD3MN67</accession>
<proteinExistence type="predicted"/>